<dbReference type="EMBL" id="JAUSRO010000002">
    <property type="protein sequence ID" value="MDP9898496.1"/>
    <property type="molecule type" value="Genomic_DNA"/>
</dbReference>
<dbReference type="InterPro" id="IPR045079">
    <property type="entry name" value="Oxoprolinase-like"/>
</dbReference>
<evidence type="ECO:0000259" key="1">
    <source>
        <dbReference type="Pfam" id="PF01968"/>
    </source>
</evidence>
<dbReference type="SUPFAM" id="SSF53067">
    <property type="entry name" value="Actin-like ATPase domain"/>
    <property type="match status" value="1"/>
</dbReference>
<evidence type="ECO:0000313" key="4">
    <source>
        <dbReference type="Proteomes" id="UP001226867"/>
    </source>
</evidence>
<dbReference type="Proteomes" id="UP001226867">
    <property type="component" value="Unassembled WGS sequence"/>
</dbReference>
<keyword evidence="3" id="KW-0378">Hydrolase</keyword>
<evidence type="ECO:0000259" key="2">
    <source>
        <dbReference type="Pfam" id="PF05378"/>
    </source>
</evidence>
<dbReference type="Pfam" id="PF01968">
    <property type="entry name" value="Hydantoinase_A"/>
    <property type="match status" value="1"/>
</dbReference>
<proteinExistence type="predicted"/>
<dbReference type="GO" id="GO:0047423">
    <property type="term" value="F:N-methylhydantoinase (ATP-hydrolyzing) activity"/>
    <property type="evidence" value="ECO:0007669"/>
    <property type="project" value="UniProtKB-EC"/>
</dbReference>
<protein>
    <submittedName>
        <fullName evidence="3">N-methylhydantoinase A</fullName>
        <ecNumber evidence="3">3.5.2.14</ecNumber>
    </submittedName>
</protein>
<dbReference type="InterPro" id="IPR008040">
    <property type="entry name" value="Hydant_A_N"/>
</dbReference>
<comment type="caution">
    <text evidence="3">The sequence shown here is derived from an EMBL/GenBank/DDBJ whole genome shotgun (WGS) entry which is preliminary data.</text>
</comment>
<organism evidence="3 4">
    <name type="scientific">Variovorax ginsengisoli</name>
    <dbReference type="NCBI Taxonomy" id="363844"/>
    <lineage>
        <taxon>Bacteria</taxon>
        <taxon>Pseudomonadati</taxon>
        <taxon>Pseudomonadota</taxon>
        <taxon>Betaproteobacteria</taxon>
        <taxon>Burkholderiales</taxon>
        <taxon>Comamonadaceae</taxon>
        <taxon>Variovorax</taxon>
    </lineage>
</organism>
<name>A0ABT9S2B4_9BURK</name>
<gene>
    <name evidence="3" type="ORF">J2W36_000731</name>
</gene>
<feature type="domain" description="Hydantoinase/oxoprolinase N-terminal" evidence="2">
    <location>
        <begin position="11"/>
        <end position="188"/>
    </location>
</feature>
<dbReference type="InterPro" id="IPR043129">
    <property type="entry name" value="ATPase_NBD"/>
</dbReference>
<dbReference type="Pfam" id="PF05378">
    <property type="entry name" value="Hydant_A_N"/>
    <property type="match status" value="1"/>
</dbReference>
<dbReference type="RefSeq" id="WP_307688311.1">
    <property type="nucleotide sequence ID" value="NZ_JAUSRO010000002.1"/>
</dbReference>
<dbReference type="PANTHER" id="PTHR11365">
    <property type="entry name" value="5-OXOPROLINASE RELATED"/>
    <property type="match status" value="1"/>
</dbReference>
<dbReference type="InterPro" id="IPR002821">
    <property type="entry name" value="Hydantoinase_A"/>
</dbReference>
<sequence>MAGPDTSRWAIGVDMGGTFIDAVAVADDGRLASLKHPREAGRLAEPVLAAIDRICAENGIAPQQVARIVHGSTVVTNLLLEQNAPPVAVLTTAGMGDVLALGRQERRELYLPVIAKPTPDERLFPAHLRFEIAGRIDAQGRETAPLALDGFDRIADAIAQSGVRAVAVCLLFAHRNPAHEQQVRDVLAARLPYLMVSLSSEVDPKPREFERFLTSALDAYAKPMVADYLRALASALTTRGLPEPFLMRSEGGTGAWRDVAARPVGLAMSGPCAALEGVAASLGGRTGAPAVVMAIDVGGTSTDIGIVEQGRPAFGDALQVGDLSLRLRCADVESLSIGGGSVVRALPGGALRLGPRSQGAWPGPAAYGLGGNRATLTDALCVLGRLPAQLAGGVSLDRAAAEAALQRDAAVPLGIEVKDAAQAVVRTAASAMAEALKMRSFQRGLDPADSLLVAAGGGGAQHAAEVADLAGMTQVRVLPQAGVIAALGMLCAAPTRTVEQAMDVLLNDDELQALRTQADAQGQATHRQLALCHAGQEFAIDVRWLPDTDTVATLAERFEQRHTQLRGNLPARQALRVRQMRSVFEAALPQPAPFAAPPAATASAWAGLAPSGSGPACLFAALTTVCVPEGWCWQRLPDDSLLLERSERASE</sequence>
<dbReference type="EC" id="3.5.2.14" evidence="3"/>
<accession>A0ABT9S2B4</accession>
<feature type="domain" description="Hydantoinase A/oxoprolinase" evidence="1">
    <location>
        <begin position="211"/>
        <end position="495"/>
    </location>
</feature>
<keyword evidence="4" id="KW-1185">Reference proteome</keyword>
<evidence type="ECO:0000313" key="3">
    <source>
        <dbReference type="EMBL" id="MDP9898496.1"/>
    </source>
</evidence>
<dbReference type="Gene3D" id="3.30.420.40">
    <property type="match status" value="1"/>
</dbReference>
<reference evidence="3 4" key="1">
    <citation type="submission" date="2023-07" db="EMBL/GenBank/DDBJ databases">
        <title>Sorghum-associated microbial communities from plants grown in Nebraska, USA.</title>
        <authorList>
            <person name="Schachtman D."/>
        </authorList>
    </citation>
    <scope>NUCLEOTIDE SEQUENCE [LARGE SCALE GENOMIC DNA]</scope>
    <source>
        <strain evidence="3 4">DS1607</strain>
    </source>
</reference>
<dbReference type="PANTHER" id="PTHR11365:SF23">
    <property type="entry name" value="HYPOTHETICAL 5-OXOPROLINASE (EUROFUNG)-RELATED"/>
    <property type="match status" value="1"/>
</dbReference>